<dbReference type="Pfam" id="PF07883">
    <property type="entry name" value="Cupin_2"/>
    <property type="match status" value="1"/>
</dbReference>
<dbReference type="InterPro" id="IPR052538">
    <property type="entry name" value="Flavonoid_dioxygenase-like"/>
</dbReference>
<evidence type="ECO:0000313" key="4">
    <source>
        <dbReference type="Proteomes" id="UP000069205"/>
    </source>
</evidence>
<evidence type="ECO:0000256" key="1">
    <source>
        <dbReference type="SAM" id="MobiDB-lite"/>
    </source>
</evidence>
<evidence type="ECO:0000313" key="3">
    <source>
        <dbReference type="EMBL" id="ALA59274.1"/>
    </source>
</evidence>
<dbReference type="CDD" id="cd02223">
    <property type="entry name" value="cupin_Bh2720-like"/>
    <property type="match status" value="1"/>
</dbReference>
<dbReference type="KEGG" id="nmv:NITMOv2_2868"/>
<reference evidence="3 4" key="1">
    <citation type="journal article" date="2015" name="Proc. Natl. Acad. Sci. U.S.A.">
        <title>Expanded metabolic versatility of ubiquitous nitrite-oxidizing bacteria from the genus Nitrospira.</title>
        <authorList>
            <person name="Koch H."/>
            <person name="Lucker S."/>
            <person name="Albertsen M."/>
            <person name="Kitzinger K."/>
            <person name="Herbold C."/>
            <person name="Spieck E."/>
            <person name="Nielsen P.H."/>
            <person name="Wagner M."/>
            <person name="Daims H."/>
        </authorList>
    </citation>
    <scope>NUCLEOTIDE SEQUENCE [LARGE SCALE GENOMIC DNA]</scope>
    <source>
        <strain evidence="3 4">NSP M-1</strain>
    </source>
</reference>
<dbReference type="Proteomes" id="UP000069205">
    <property type="component" value="Chromosome"/>
</dbReference>
<dbReference type="Gene3D" id="1.20.120.660">
    <property type="entry name" value="IL-4 antagonist (De novo design) like domain"/>
    <property type="match status" value="1"/>
</dbReference>
<dbReference type="EMBL" id="CP011801">
    <property type="protein sequence ID" value="ALA59274.1"/>
    <property type="molecule type" value="Genomic_DNA"/>
</dbReference>
<sequence length="293" mass="31259">MASLTYGLLALLAAVALSSPQDLRAAQERGEGSASIMEALRFAKQAEAAGATGDGRRFLEQADRALQAAVQAGGGNPGHRVAQGIHALREAAVQGREGRLGEAREDVQSAIVWLSRAAGYPATAPSADWRPGEPEGAQARRSGSQTTKEATMDHYLTDIEEATVKNDNFRKVLFTAEHSQLVLMSLKPGEEIGEETHGLDQFIRVEAGRGAARLNGKDYPVRDGSALVIPAGTRHNVINTGKDEPLKLYTLYSPPEHKDGTVHRTKQEAEADKDDHFDGKTTAMLADAAASGK</sequence>
<feature type="region of interest" description="Disordered" evidence="1">
    <location>
        <begin position="254"/>
        <end position="279"/>
    </location>
</feature>
<gene>
    <name evidence="3" type="ORF">NITMOv2_2868</name>
</gene>
<feature type="domain" description="Cupin type-2" evidence="2">
    <location>
        <begin position="183"/>
        <end position="251"/>
    </location>
</feature>
<feature type="compositionally biased region" description="Basic and acidic residues" evidence="1">
    <location>
        <begin position="255"/>
        <end position="279"/>
    </location>
</feature>
<keyword evidence="4" id="KW-1185">Reference proteome</keyword>
<dbReference type="AlphaFoldDB" id="A0A0K2GEI9"/>
<organism evidence="3 4">
    <name type="scientific">Nitrospira moscoviensis</name>
    <dbReference type="NCBI Taxonomy" id="42253"/>
    <lineage>
        <taxon>Bacteria</taxon>
        <taxon>Pseudomonadati</taxon>
        <taxon>Nitrospirota</taxon>
        <taxon>Nitrospiria</taxon>
        <taxon>Nitrospirales</taxon>
        <taxon>Nitrospiraceae</taxon>
        <taxon>Nitrospira</taxon>
    </lineage>
</organism>
<protein>
    <recommendedName>
        <fullName evidence="2">Cupin type-2 domain-containing protein</fullName>
    </recommendedName>
</protein>
<dbReference type="InterPro" id="IPR014710">
    <property type="entry name" value="RmlC-like_jellyroll"/>
</dbReference>
<dbReference type="PANTHER" id="PTHR43346:SF1">
    <property type="entry name" value="QUERCETIN 2,3-DIOXYGENASE-RELATED"/>
    <property type="match status" value="1"/>
</dbReference>
<accession>A0A0K2GEI9</accession>
<feature type="region of interest" description="Disordered" evidence="1">
    <location>
        <begin position="122"/>
        <end position="150"/>
    </location>
</feature>
<dbReference type="PANTHER" id="PTHR43346">
    <property type="entry name" value="LIGAND BINDING DOMAIN PROTEIN, PUTATIVE (AFU_ORTHOLOGUE AFUA_6G14370)-RELATED"/>
    <property type="match status" value="1"/>
</dbReference>
<dbReference type="OrthoDB" id="3231985at2"/>
<dbReference type="STRING" id="42253.NITMOv2_2868"/>
<evidence type="ECO:0000259" key="2">
    <source>
        <dbReference type="Pfam" id="PF07883"/>
    </source>
</evidence>
<dbReference type="Gene3D" id="2.60.120.10">
    <property type="entry name" value="Jelly Rolls"/>
    <property type="match status" value="1"/>
</dbReference>
<dbReference type="InterPro" id="IPR013096">
    <property type="entry name" value="Cupin_2"/>
</dbReference>
<dbReference type="SUPFAM" id="SSF51182">
    <property type="entry name" value="RmlC-like cupins"/>
    <property type="match status" value="1"/>
</dbReference>
<dbReference type="PATRIC" id="fig|42253.5.peg.2834"/>
<proteinExistence type="predicted"/>
<dbReference type="InterPro" id="IPR011051">
    <property type="entry name" value="RmlC_Cupin_sf"/>
</dbReference>
<name>A0A0K2GEI9_NITMO</name>